<keyword evidence="2" id="KW-1185">Reference proteome</keyword>
<dbReference type="RefSeq" id="XP_026623946.1">
    <property type="nucleotide sequence ID" value="XM_026769319.1"/>
</dbReference>
<sequence length="91" mass="10230">MNNCFLLEAVAQLGLSTVPRASSLHTWVPCPARRMTDTLGTRGRLCAADSAPDMRPPMAQKCPFILRVMQRRIPYTFNSLAFNGNIFELHH</sequence>
<evidence type="ECO:0000313" key="2">
    <source>
        <dbReference type="Proteomes" id="UP000253729"/>
    </source>
</evidence>
<dbReference type="AlphaFoldDB" id="A0A3F3PVH3"/>
<dbReference type="GeneID" id="38137675"/>
<proteinExistence type="predicted"/>
<dbReference type="Proteomes" id="UP000253729">
    <property type="component" value="Unassembled WGS sequence"/>
</dbReference>
<protein>
    <submittedName>
        <fullName evidence="1">Uncharacterized protein</fullName>
    </submittedName>
</protein>
<dbReference type="EMBL" id="KZ852058">
    <property type="protein sequence ID" value="RDH30924.1"/>
    <property type="molecule type" value="Genomic_DNA"/>
</dbReference>
<organism evidence="1 2">
    <name type="scientific">Aspergillus welwitschiae</name>
    <dbReference type="NCBI Taxonomy" id="1341132"/>
    <lineage>
        <taxon>Eukaryota</taxon>
        <taxon>Fungi</taxon>
        <taxon>Dikarya</taxon>
        <taxon>Ascomycota</taxon>
        <taxon>Pezizomycotina</taxon>
        <taxon>Eurotiomycetes</taxon>
        <taxon>Eurotiomycetidae</taxon>
        <taxon>Eurotiales</taxon>
        <taxon>Aspergillaceae</taxon>
        <taxon>Aspergillus</taxon>
        <taxon>Aspergillus subgen. Circumdati</taxon>
    </lineage>
</organism>
<evidence type="ECO:0000313" key="1">
    <source>
        <dbReference type="EMBL" id="RDH30924.1"/>
    </source>
</evidence>
<accession>A0A3F3PVH3</accession>
<reference evidence="1 2" key="1">
    <citation type="submission" date="2018-07" db="EMBL/GenBank/DDBJ databases">
        <title>The genomes of Aspergillus section Nigri reveals drivers in fungal speciation.</title>
        <authorList>
            <consortium name="DOE Joint Genome Institute"/>
            <person name="Vesth T.C."/>
            <person name="Nybo J."/>
            <person name="Theobald S."/>
            <person name="Brandl J."/>
            <person name="Frisvad J.C."/>
            <person name="Nielsen K.F."/>
            <person name="Lyhne E.K."/>
            <person name="Kogle M.E."/>
            <person name="Kuo A."/>
            <person name="Riley R."/>
            <person name="Clum A."/>
            <person name="Nolan M."/>
            <person name="Lipzen A."/>
            <person name="Salamov A."/>
            <person name="Henrissat B."/>
            <person name="Wiebenga A."/>
            <person name="De vries R.P."/>
            <person name="Grigoriev I.V."/>
            <person name="Mortensen U.H."/>
            <person name="Andersen M.R."/>
            <person name="Baker S.E."/>
        </authorList>
    </citation>
    <scope>NUCLEOTIDE SEQUENCE [LARGE SCALE GENOMIC DNA]</scope>
    <source>
        <strain evidence="1 2">CBS 139.54b</strain>
    </source>
</reference>
<name>A0A3F3PVH3_9EURO</name>
<gene>
    <name evidence="1" type="ORF">BDQ94DRAFT_161104</name>
</gene>